<feature type="transmembrane region" description="Helical" evidence="8">
    <location>
        <begin position="144"/>
        <end position="162"/>
    </location>
</feature>
<sequence length="787" mass="85837">MNHTEVEVQREVLDRKVFVSWSDVREELTWALPAHTYGLACLFFLLAFYTFCSVLNLRPQMSARPYMSTINVFICILSITRASCFIIDPYQDIQAVPRFVATVLWDAGYPCILAAFSLVQLAFSRLTQVDFKPKALLSGSSVRLMMTAHFSFTILADLATAFNAGLQAVMYGVKTVFIAWGLLLSCSFLYGGARLLRLLHSLPNSAFAANSDGQQNKGILQLALLAQCNNIASSVLTAAAPSISTPKIRITDEHERTFSYASGTSKRSSLQHDHGTRAVGQSGAPPQQVEAGAAAQEAEAPRTPALPRIARIDTQTSDSNNSMTSSASSAPAGISPGPSPPDGTGVVIDETGVFCFDESATDLNNIKDSRTEKIIPEADPTGDAYLDEFIIPKIICSIEETLEDDKTFSNNADPVKDEISSPKRKKSITWSEDLPSELSKIAANAELVAKEEGNGQLSPKRFEIETRTRPHSSLSSSNHHQRRRRSSTLSTASSKKGSCNPDEIFRKGSLSSSASSRRSSSVFESPSRKNSVSSNISARKGSGSSASQRRGSLCSHVSSRKGSAASIASSRKSSLSSRKGSATWDTQSKGSNISRETQERINRCLDTRDRNEKRLSMSVDNSRDNHRPSITPSTRSGRRNTLTNSPVNVELETVVAANASEPPGDLTLSCILNHIAFVNQTEVSAKLGARLKESRKEQVKQVLVVTYITALFCAMLSLLLLTGLYLDLGPGPSPYFSPWAWFAYVSFCRVLELAMGCCMANITRQSVNRHSQYAFPLRMKHGLKMYV</sequence>
<feature type="transmembrane region" description="Helical" evidence="8">
    <location>
        <begin position="69"/>
        <end position="90"/>
    </location>
</feature>
<dbReference type="Proteomes" id="UP000694843">
    <property type="component" value="Unplaced"/>
</dbReference>
<feature type="transmembrane region" description="Helical" evidence="8">
    <location>
        <begin position="738"/>
        <end position="762"/>
    </location>
</feature>
<evidence type="ECO:0000313" key="11">
    <source>
        <dbReference type="RefSeq" id="XP_018024159.2"/>
    </source>
</evidence>
<feature type="compositionally biased region" description="Low complexity" evidence="7">
    <location>
        <begin position="560"/>
        <end position="582"/>
    </location>
</feature>
<evidence type="ECO:0000256" key="6">
    <source>
        <dbReference type="ARBA" id="ARBA00023136"/>
    </source>
</evidence>
<dbReference type="KEGG" id="hazt:108679927"/>
<keyword evidence="10" id="KW-1185">Reference proteome</keyword>
<feature type="compositionally biased region" description="Low complexity" evidence="7">
    <location>
        <begin position="283"/>
        <end position="298"/>
    </location>
</feature>
<comment type="subcellular location">
    <subcellularLocation>
        <location evidence="1">Membrane</location>
        <topology evidence="1">Multi-pass membrane protein</topology>
    </subcellularLocation>
</comment>
<evidence type="ECO:0000256" key="2">
    <source>
        <dbReference type="ARBA" id="ARBA00022553"/>
    </source>
</evidence>
<dbReference type="PANTHER" id="PTHR35578:SF6">
    <property type="entry name" value="PROLINE-RICH TRANSMEMBRANE PROTEIN 4"/>
    <property type="match status" value="1"/>
</dbReference>
<feature type="compositionally biased region" description="Low complexity" evidence="7">
    <location>
        <begin position="316"/>
        <end position="336"/>
    </location>
</feature>
<dbReference type="InterPro" id="IPR059081">
    <property type="entry name" value="PRRT3-4"/>
</dbReference>
<reference evidence="11" key="1">
    <citation type="submission" date="2025-08" db="UniProtKB">
        <authorList>
            <consortium name="RefSeq"/>
        </authorList>
    </citation>
    <scope>IDENTIFICATION</scope>
    <source>
        <tissue evidence="11">Whole organism</tissue>
    </source>
</reference>
<dbReference type="OrthoDB" id="10066605at2759"/>
<keyword evidence="5 8" id="KW-1133">Transmembrane helix</keyword>
<feature type="region of interest" description="Disordered" evidence="7">
    <location>
        <begin position="450"/>
        <end position="644"/>
    </location>
</feature>
<evidence type="ECO:0000256" key="4">
    <source>
        <dbReference type="ARBA" id="ARBA00022729"/>
    </source>
</evidence>
<accession>A0A8B7PDD5</accession>
<evidence type="ECO:0000313" key="10">
    <source>
        <dbReference type="Proteomes" id="UP000694843"/>
    </source>
</evidence>
<dbReference type="InterPro" id="IPR052836">
    <property type="entry name" value="PRRT_domain-containing"/>
</dbReference>
<dbReference type="OMA" id="DSDQPDC"/>
<dbReference type="Pfam" id="PF25987">
    <property type="entry name" value="PRRT3"/>
    <property type="match status" value="2"/>
</dbReference>
<dbReference type="PANTHER" id="PTHR35578">
    <property type="entry name" value="PROLINE-RICH TRANSMEMBRANE PROTEIN 4-RELATED"/>
    <property type="match status" value="1"/>
</dbReference>
<dbReference type="GeneID" id="108679927"/>
<name>A0A8B7PDD5_HYAAZ</name>
<feature type="transmembrane region" description="Helical" evidence="8">
    <location>
        <begin position="168"/>
        <end position="190"/>
    </location>
</feature>
<feature type="domain" description="Proline-rich transmembrane protein 3/4" evidence="9">
    <location>
        <begin position="680"/>
        <end position="769"/>
    </location>
</feature>
<feature type="region of interest" description="Disordered" evidence="7">
    <location>
        <begin position="261"/>
        <end position="347"/>
    </location>
</feature>
<feature type="compositionally biased region" description="Polar residues" evidence="7">
    <location>
        <begin position="583"/>
        <end position="595"/>
    </location>
</feature>
<feature type="compositionally biased region" description="Basic and acidic residues" evidence="7">
    <location>
        <begin position="596"/>
        <end position="627"/>
    </location>
</feature>
<keyword evidence="4" id="KW-0732">Signal</keyword>
<feature type="compositionally biased region" description="Low complexity" evidence="7">
    <location>
        <begin position="507"/>
        <end position="525"/>
    </location>
</feature>
<evidence type="ECO:0000256" key="5">
    <source>
        <dbReference type="ARBA" id="ARBA00022989"/>
    </source>
</evidence>
<keyword evidence="2" id="KW-0597">Phosphoprotein</keyword>
<feature type="region of interest" description="Disordered" evidence="7">
    <location>
        <begin position="407"/>
        <end position="428"/>
    </location>
</feature>
<dbReference type="AlphaFoldDB" id="A0A8B7PDD5"/>
<keyword evidence="6 8" id="KW-0472">Membrane</keyword>
<feature type="domain" description="Proline-rich transmembrane protein 3/4" evidence="9">
    <location>
        <begin position="18"/>
        <end position="205"/>
    </location>
</feature>
<dbReference type="RefSeq" id="XP_018024159.2">
    <property type="nucleotide sequence ID" value="XM_018168670.2"/>
</dbReference>
<feature type="compositionally biased region" description="Low complexity" evidence="7">
    <location>
        <begin position="537"/>
        <end position="552"/>
    </location>
</feature>
<protein>
    <submittedName>
        <fullName evidence="11">Uncharacterized protein LOC108679927</fullName>
    </submittedName>
</protein>
<evidence type="ECO:0000256" key="8">
    <source>
        <dbReference type="SAM" id="Phobius"/>
    </source>
</evidence>
<evidence type="ECO:0000259" key="9">
    <source>
        <dbReference type="Pfam" id="PF25987"/>
    </source>
</evidence>
<feature type="transmembrane region" description="Helical" evidence="8">
    <location>
        <begin position="702"/>
        <end position="726"/>
    </location>
</feature>
<organism evidence="10 11">
    <name type="scientific">Hyalella azteca</name>
    <name type="common">Amphipod</name>
    <dbReference type="NCBI Taxonomy" id="294128"/>
    <lineage>
        <taxon>Eukaryota</taxon>
        <taxon>Metazoa</taxon>
        <taxon>Ecdysozoa</taxon>
        <taxon>Arthropoda</taxon>
        <taxon>Crustacea</taxon>
        <taxon>Multicrustacea</taxon>
        <taxon>Malacostraca</taxon>
        <taxon>Eumalacostraca</taxon>
        <taxon>Peracarida</taxon>
        <taxon>Amphipoda</taxon>
        <taxon>Senticaudata</taxon>
        <taxon>Talitrida</taxon>
        <taxon>Talitroidea</taxon>
        <taxon>Hyalellidae</taxon>
        <taxon>Hyalella</taxon>
    </lineage>
</organism>
<proteinExistence type="predicted"/>
<evidence type="ECO:0000256" key="3">
    <source>
        <dbReference type="ARBA" id="ARBA00022692"/>
    </source>
</evidence>
<feature type="transmembrane region" description="Helical" evidence="8">
    <location>
        <begin position="102"/>
        <end position="123"/>
    </location>
</feature>
<gene>
    <name evidence="11" type="primary">LOC108679927</name>
</gene>
<evidence type="ECO:0000256" key="1">
    <source>
        <dbReference type="ARBA" id="ARBA00004141"/>
    </source>
</evidence>
<keyword evidence="3 8" id="KW-0812">Transmembrane</keyword>
<feature type="compositionally biased region" description="Polar residues" evidence="7">
    <location>
        <begin position="628"/>
        <end position="644"/>
    </location>
</feature>
<feature type="transmembrane region" description="Helical" evidence="8">
    <location>
        <begin position="37"/>
        <end position="57"/>
    </location>
</feature>
<evidence type="ECO:0000256" key="7">
    <source>
        <dbReference type="SAM" id="MobiDB-lite"/>
    </source>
</evidence>